<keyword evidence="2" id="KW-0234">DNA repair</keyword>
<dbReference type="PANTHER" id="PTHR10815:SF5">
    <property type="entry name" value="METHYLATED-DNA--PROTEIN-CYSTEINE METHYLTRANSFERASE"/>
    <property type="match status" value="1"/>
</dbReference>
<dbReference type="EMBL" id="JAHCDA010000001">
    <property type="protein sequence ID" value="MBS7810637.1"/>
    <property type="molecule type" value="Genomic_DNA"/>
</dbReference>
<name>A0ABS5QCF9_9PROT</name>
<comment type="catalytic activity">
    <reaction evidence="2">
        <text>a 6-O-methyl-2'-deoxyguanosine in DNA + L-cysteinyl-[protein] = S-methyl-L-cysteinyl-[protein] + a 2'-deoxyguanosine in DNA</text>
        <dbReference type="Rhea" id="RHEA:24000"/>
        <dbReference type="Rhea" id="RHEA-COMP:10131"/>
        <dbReference type="Rhea" id="RHEA-COMP:10132"/>
        <dbReference type="Rhea" id="RHEA-COMP:11367"/>
        <dbReference type="Rhea" id="RHEA-COMP:11368"/>
        <dbReference type="ChEBI" id="CHEBI:29950"/>
        <dbReference type="ChEBI" id="CHEBI:82612"/>
        <dbReference type="ChEBI" id="CHEBI:85445"/>
        <dbReference type="ChEBI" id="CHEBI:85448"/>
        <dbReference type="EC" id="2.1.1.63"/>
    </reaction>
</comment>
<protein>
    <recommendedName>
        <fullName evidence="2">Methylated-DNA--protein-cysteine methyltransferase</fullName>
        <ecNumber evidence="2">2.1.1.63</ecNumber>
    </recommendedName>
    <alternativeName>
        <fullName evidence="2">6-O-methylguanine-DNA methyltransferase</fullName>
        <shortName evidence="2">MGMT</shortName>
    </alternativeName>
    <alternativeName>
        <fullName evidence="2">O-6-methylguanine-DNA-alkyltransferase</fullName>
    </alternativeName>
</protein>
<dbReference type="InterPro" id="IPR023546">
    <property type="entry name" value="MGMT"/>
</dbReference>
<feature type="domain" description="Methylated-DNA-[protein]-cysteine S-methyltransferase DNA binding" evidence="3">
    <location>
        <begin position="88"/>
        <end position="168"/>
    </location>
</feature>
<dbReference type="NCBIfam" id="TIGR00589">
    <property type="entry name" value="ogt"/>
    <property type="match status" value="1"/>
</dbReference>
<comment type="similarity">
    <text evidence="2">Belongs to the MGMT family.</text>
</comment>
<dbReference type="Gene3D" id="1.10.10.10">
    <property type="entry name" value="Winged helix-like DNA-binding domain superfamily/Winged helix DNA-binding domain"/>
    <property type="match status" value="1"/>
</dbReference>
<dbReference type="Proteomes" id="UP000766336">
    <property type="component" value="Unassembled WGS sequence"/>
</dbReference>
<dbReference type="InterPro" id="IPR036631">
    <property type="entry name" value="MGMT_N_sf"/>
</dbReference>
<dbReference type="EC" id="2.1.1.63" evidence="2"/>
<dbReference type="GO" id="GO:0032259">
    <property type="term" value="P:methylation"/>
    <property type="evidence" value="ECO:0007669"/>
    <property type="project" value="UniProtKB-KW"/>
</dbReference>
<dbReference type="RefSeq" id="WP_213669247.1">
    <property type="nucleotide sequence ID" value="NZ_JAHCDA010000001.1"/>
</dbReference>
<evidence type="ECO:0000313" key="4">
    <source>
        <dbReference type="EMBL" id="MBS7810637.1"/>
    </source>
</evidence>
<proteinExistence type="inferred from homology"/>
<keyword evidence="2" id="KW-0963">Cytoplasm</keyword>
<comment type="catalytic activity">
    <reaction evidence="2">
        <text>a 4-O-methyl-thymidine in DNA + L-cysteinyl-[protein] = a thymidine in DNA + S-methyl-L-cysteinyl-[protein]</text>
        <dbReference type="Rhea" id="RHEA:53428"/>
        <dbReference type="Rhea" id="RHEA-COMP:10131"/>
        <dbReference type="Rhea" id="RHEA-COMP:10132"/>
        <dbReference type="Rhea" id="RHEA-COMP:13555"/>
        <dbReference type="Rhea" id="RHEA-COMP:13556"/>
        <dbReference type="ChEBI" id="CHEBI:29950"/>
        <dbReference type="ChEBI" id="CHEBI:82612"/>
        <dbReference type="ChEBI" id="CHEBI:137386"/>
        <dbReference type="ChEBI" id="CHEBI:137387"/>
        <dbReference type="EC" id="2.1.1.63"/>
    </reaction>
</comment>
<keyword evidence="5" id="KW-1185">Reference proteome</keyword>
<dbReference type="InterPro" id="IPR036217">
    <property type="entry name" value="MethylDNA_cys_MeTrfase_DNAb"/>
</dbReference>
<comment type="subcellular location">
    <subcellularLocation>
        <location evidence="2">Cytoplasm</location>
    </subcellularLocation>
</comment>
<evidence type="ECO:0000256" key="2">
    <source>
        <dbReference type="HAMAP-Rule" id="MF_00772"/>
    </source>
</evidence>
<dbReference type="SUPFAM" id="SSF53155">
    <property type="entry name" value="Methylated DNA-protein cysteine methyltransferase domain"/>
    <property type="match status" value="1"/>
</dbReference>
<dbReference type="InterPro" id="IPR036388">
    <property type="entry name" value="WH-like_DNA-bd_sf"/>
</dbReference>
<sequence>MTGPRLLLDRLATPLGEALLVTDGEGFLRGLDWSDHEARLTYLLRLNYRPFAPELGTAPVALRQALTAYFEGELDRLAAIAWRAEGTPFQRALWEALATIPLGTTLSYAALAAKLGRPRALRAVGAANGANPISVVVPCHRAIGSDGSLTGYGGGLERKRWLLRHEGAAFREARN</sequence>
<dbReference type="PANTHER" id="PTHR10815">
    <property type="entry name" value="METHYLATED-DNA--PROTEIN-CYSTEINE METHYLTRANSFERASE"/>
    <property type="match status" value="1"/>
</dbReference>
<organism evidence="4 5">
    <name type="scientific">Roseococcus pinisoli</name>
    <dbReference type="NCBI Taxonomy" id="2835040"/>
    <lineage>
        <taxon>Bacteria</taxon>
        <taxon>Pseudomonadati</taxon>
        <taxon>Pseudomonadota</taxon>
        <taxon>Alphaproteobacteria</taxon>
        <taxon>Acetobacterales</taxon>
        <taxon>Roseomonadaceae</taxon>
        <taxon>Roseococcus</taxon>
    </lineage>
</organism>
<keyword evidence="2 4" id="KW-0489">Methyltransferase</keyword>
<dbReference type="CDD" id="cd06445">
    <property type="entry name" value="ATase"/>
    <property type="match status" value="1"/>
</dbReference>
<dbReference type="SUPFAM" id="SSF46767">
    <property type="entry name" value="Methylated DNA-protein cysteine methyltransferase, C-terminal domain"/>
    <property type="match status" value="1"/>
</dbReference>
<evidence type="ECO:0000259" key="3">
    <source>
        <dbReference type="Pfam" id="PF01035"/>
    </source>
</evidence>
<reference evidence="4 5" key="1">
    <citation type="submission" date="2021-05" db="EMBL/GenBank/DDBJ databases">
        <title>Roseococcus sp. XZZS9, whole genome shotgun sequencing project.</title>
        <authorList>
            <person name="Zhao G."/>
            <person name="Shen L."/>
        </authorList>
    </citation>
    <scope>NUCLEOTIDE SEQUENCE [LARGE SCALE GENOMIC DNA]</scope>
    <source>
        <strain evidence="4 5">XZZS9</strain>
    </source>
</reference>
<feature type="active site" description="Nucleophile; methyl group acceptor" evidence="2">
    <location>
        <position position="139"/>
    </location>
</feature>
<comment type="function">
    <text evidence="2">Involved in the cellular defense against the biological effects of O6-methylguanine (O6-MeG) and O4-methylthymine (O4-MeT) in DNA. Repairs the methylated nucleobase in DNA by stoichiometrically transferring the methyl group to a cysteine residue in the enzyme. This is a suicide reaction: the enzyme is irreversibly inactivated.</text>
</comment>
<evidence type="ECO:0000256" key="1">
    <source>
        <dbReference type="ARBA" id="ARBA00022763"/>
    </source>
</evidence>
<gene>
    <name evidence="4" type="ORF">KHU32_06790</name>
</gene>
<dbReference type="GO" id="GO:0003908">
    <property type="term" value="F:methylated-DNA-[protein]-cysteine S-methyltransferase activity"/>
    <property type="evidence" value="ECO:0007669"/>
    <property type="project" value="UniProtKB-EC"/>
</dbReference>
<dbReference type="InterPro" id="IPR014048">
    <property type="entry name" value="MethylDNA_cys_MeTrfase_DNA-bd"/>
</dbReference>
<dbReference type="Pfam" id="PF01035">
    <property type="entry name" value="DNA_binding_1"/>
    <property type="match status" value="1"/>
</dbReference>
<evidence type="ECO:0000313" key="5">
    <source>
        <dbReference type="Proteomes" id="UP000766336"/>
    </source>
</evidence>
<comment type="miscellaneous">
    <text evidence="2">This enzyme catalyzes only one turnover and therefore is not strictly catalytic. According to one definition, an enzyme is a biocatalyst that acts repeatedly and over many reaction cycles.</text>
</comment>
<comment type="caution">
    <text evidence="4">The sequence shown here is derived from an EMBL/GenBank/DDBJ whole genome shotgun (WGS) entry which is preliminary data.</text>
</comment>
<keyword evidence="1 2" id="KW-0227">DNA damage</keyword>
<dbReference type="HAMAP" id="MF_00772">
    <property type="entry name" value="OGT"/>
    <property type="match status" value="1"/>
</dbReference>
<keyword evidence="2 4" id="KW-0808">Transferase</keyword>
<accession>A0ABS5QCF9</accession>